<dbReference type="PANTHER" id="PTHR43343:SF3">
    <property type="entry name" value="PROTEASE DO-LIKE 8, CHLOROPLASTIC"/>
    <property type="match status" value="1"/>
</dbReference>
<dbReference type="PROSITE" id="PS50106">
    <property type="entry name" value="PDZ"/>
    <property type="match status" value="1"/>
</dbReference>
<protein>
    <submittedName>
        <fullName evidence="5">S1B family peptidase</fullName>
        <ecNumber evidence="5">3.4.21.-</ecNumber>
    </submittedName>
</protein>
<proteinExistence type="inferred from homology"/>
<comment type="similarity">
    <text evidence="1">Belongs to the peptidase S1C family.</text>
</comment>
<dbReference type="SUPFAM" id="SSF50156">
    <property type="entry name" value="PDZ domain-like"/>
    <property type="match status" value="2"/>
</dbReference>
<dbReference type="InterPro" id="IPR009003">
    <property type="entry name" value="Peptidase_S1_PA"/>
</dbReference>
<dbReference type="PANTHER" id="PTHR43343">
    <property type="entry name" value="PEPTIDASE S12"/>
    <property type="match status" value="1"/>
</dbReference>
<evidence type="ECO:0000259" key="4">
    <source>
        <dbReference type="PROSITE" id="PS50106"/>
    </source>
</evidence>
<dbReference type="InterPro" id="IPR051201">
    <property type="entry name" value="Chloro_Bact_Ser_Proteases"/>
</dbReference>
<evidence type="ECO:0000313" key="6">
    <source>
        <dbReference type="Proteomes" id="UP000008922"/>
    </source>
</evidence>
<dbReference type="KEGG" id="atm:ANT_09340"/>
<feature type="domain" description="PDZ" evidence="4">
    <location>
        <begin position="413"/>
        <end position="531"/>
    </location>
</feature>
<dbReference type="STRING" id="926569.ANT_09340"/>
<dbReference type="EMBL" id="AP012029">
    <property type="protein sequence ID" value="BAJ62968.1"/>
    <property type="molecule type" value="Genomic_DNA"/>
</dbReference>
<dbReference type="HOGENOM" id="CLU_020120_1_0_0"/>
<dbReference type="OrthoDB" id="9758917at2"/>
<dbReference type="Gene3D" id="2.40.10.10">
    <property type="entry name" value="Trypsin-like serine proteases"/>
    <property type="match status" value="2"/>
</dbReference>
<dbReference type="InterPro" id="IPR001940">
    <property type="entry name" value="Peptidase_S1C"/>
</dbReference>
<dbReference type="eggNOG" id="COG0265">
    <property type="taxonomic scope" value="Bacteria"/>
</dbReference>
<dbReference type="InParanoid" id="E8N3F4"/>
<dbReference type="Pfam" id="PF13180">
    <property type="entry name" value="PDZ_2"/>
    <property type="match status" value="2"/>
</dbReference>
<keyword evidence="3 5" id="KW-0378">Hydrolase</keyword>
<dbReference type="Gene3D" id="2.30.42.10">
    <property type="match status" value="2"/>
</dbReference>
<reference evidence="5 6" key="1">
    <citation type="submission" date="2010-12" db="EMBL/GenBank/DDBJ databases">
        <title>Whole genome sequence of Anaerolinea thermophila UNI-1.</title>
        <authorList>
            <person name="Narita-Yamada S."/>
            <person name="Kishi E."/>
            <person name="Watanabe Y."/>
            <person name="Takasaki K."/>
            <person name="Ankai A."/>
            <person name="Oguchi A."/>
            <person name="Fukui S."/>
            <person name="Takahashi M."/>
            <person name="Yashiro I."/>
            <person name="Hosoyama A."/>
            <person name="Sekiguchi Y."/>
            <person name="Hanada S."/>
            <person name="Fujita N."/>
        </authorList>
    </citation>
    <scope>NUCLEOTIDE SEQUENCE [LARGE SCALE GENOMIC DNA]</scope>
    <source>
        <strain evidence="6">DSM 14523 / JCM 11388 / NBRC 100420 / UNI-1</strain>
    </source>
</reference>
<dbReference type="FunCoup" id="E8N3F4">
    <property type="interactions" value="390"/>
</dbReference>
<dbReference type="RefSeq" id="WP_013559359.1">
    <property type="nucleotide sequence ID" value="NC_014960.1"/>
</dbReference>
<evidence type="ECO:0000256" key="1">
    <source>
        <dbReference type="ARBA" id="ARBA00010541"/>
    </source>
</evidence>
<dbReference type="InterPro" id="IPR001478">
    <property type="entry name" value="PDZ"/>
</dbReference>
<dbReference type="AlphaFoldDB" id="E8N3F4"/>
<keyword evidence="6" id="KW-1185">Reference proteome</keyword>
<organism evidence="5 6">
    <name type="scientific">Anaerolinea thermophila (strain DSM 14523 / JCM 11388 / NBRC 100420 / UNI-1)</name>
    <dbReference type="NCBI Taxonomy" id="926569"/>
    <lineage>
        <taxon>Bacteria</taxon>
        <taxon>Bacillati</taxon>
        <taxon>Chloroflexota</taxon>
        <taxon>Anaerolineae</taxon>
        <taxon>Anaerolineales</taxon>
        <taxon>Anaerolineaceae</taxon>
        <taxon>Anaerolinea</taxon>
    </lineage>
</organism>
<sequence>MEKITWRSLFKTGVVLLTVFTLAACNAFPSFLEALPFVKSSEPSPNLQEATPVAQKNIPTPTAVAPGASGVLAAYEGTLEQVYQKVNPSVVSIRVVSQVSAVPQSFPDFPFFFDPFGNLPDTPQIQEGQGSGFVWDKEGHIVTNNHVVEGADKIEVTFSDGYVVPAELIGTDPYTDLAVIKVDVSADRLVPVTLADSSQVQVGQLAIAIGNPFGLSNTMTVGIVSATGRTLPAGETRYSIPEVIQTDAPINPGNSGGVLVDAQGNVMGVTAAIESTTRSNAGIGFVIPSIIVRKVVPSLIANGKYEHAWLGITGTSLTPAVAKAMKLDEEQRGALIIEVAKDSPADKAGLRGSTEEVKLDGSTAMVGGDVIVAINGEPTQTIEDVIAYLATKTNVGDQVNITILRDGKEKTVSVTLEARPSSKQTASATSGQVYLGISGVVLDEALVEGLNLPKDTTGILIQRVQADSPADKAGLRGGTRPVSINGRMVLAGGDVILAIDDQAITSLKDLQDVLAQHSPGDVVNVTILRNGRERTVEVTLEARP</sequence>
<dbReference type="SUPFAM" id="SSF50494">
    <property type="entry name" value="Trypsin-like serine proteases"/>
    <property type="match status" value="1"/>
</dbReference>
<dbReference type="InterPro" id="IPR043504">
    <property type="entry name" value="Peptidase_S1_PA_chymotrypsin"/>
</dbReference>
<dbReference type="PRINTS" id="PR00834">
    <property type="entry name" value="PROTEASES2C"/>
</dbReference>
<keyword evidence="2" id="KW-0645">Protease</keyword>
<dbReference type="EC" id="3.4.21.-" evidence="5"/>
<dbReference type="GO" id="GO:0004252">
    <property type="term" value="F:serine-type endopeptidase activity"/>
    <property type="evidence" value="ECO:0007669"/>
    <property type="project" value="InterPro"/>
</dbReference>
<dbReference type="GO" id="GO:0006508">
    <property type="term" value="P:proteolysis"/>
    <property type="evidence" value="ECO:0007669"/>
    <property type="project" value="UniProtKB-KW"/>
</dbReference>
<dbReference type="PROSITE" id="PS51257">
    <property type="entry name" value="PROKAR_LIPOPROTEIN"/>
    <property type="match status" value="1"/>
</dbReference>
<evidence type="ECO:0000256" key="3">
    <source>
        <dbReference type="ARBA" id="ARBA00022801"/>
    </source>
</evidence>
<evidence type="ECO:0000313" key="5">
    <source>
        <dbReference type="EMBL" id="BAJ62968.1"/>
    </source>
</evidence>
<accession>E8N3F4</accession>
<gene>
    <name evidence="5" type="ordered locus">ANT_09340</name>
</gene>
<name>E8N3F4_ANATU</name>
<dbReference type="Pfam" id="PF13365">
    <property type="entry name" value="Trypsin_2"/>
    <property type="match status" value="1"/>
</dbReference>
<dbReference type="InterPro" id="IPR036034">
    <property type="entry name" value="PDZ_sf"/>
</dbReference>
<evidence type="ECO:0000256" key="2">
    <source>
        <dbReference type="ARBA" id="ARBA00022670"/>
    </source>
</evidence>
<dbReference type="SMART" id="SM00228">
    <property type="entry name" value="PDZ"/>
    <property type="match status" value="2"/>
</dbReference>
<dbReference type="Proteomes" id="UP000008922">
    <property type="component" value="Chromosome"/>
</dbReference>